<protein>
    <submittedName>
        <fullName evidence="1">Uncharacterized protein</fullName>
    </submittedName>
</protein>
<evidence type="ECO:0000313" key="2">
    <source>
        <dbReference type="Proteomes" id="UP000187455"/>
    </source>
</evidence>
<dbReference type="Proteomes" id="UP000187455">
    <property type="component" value="Unassembled WGS sequence"/>
</dbReference>
<organism evidence="1 2">
    <name type="scientific">Smittium mucronatum</name>
    <dbReference type="NCBI Taxonomy" id="133383"/>
    <lineage>
        <taxon>Eukaryota</taxon>
        <taxon>Fungi</taxon>
        <taxon>Fungi incertae sedis</taxon>
        <taxon>Zoopagomycota</taxon>
        <taxon>Kickxellomycotina</taxon>
        <taxon>Harpellomycetes</taxon>
        <taxon>Harpellales</taxon>
        <taxon>Legeriomycetaceae</taxon>
        <taxon>Smittium</taxon>
    </lineage>
</organism>
<name>A0A1R0GL94_9FUNG</name>
<sequence length="88" mass="9784">MKKRKNRIEKTIILTPISSSAGLTAAISRKTYDTPYSRVVSNHSTDEAIISLISKIGRDLVLSDMNGRAIMQKIARTTETTNVHRAKI</sequence>
<reference evidence="1 2" key="1">
    <citation type="journal article" date="2016" name="Mol. Biol. Evol.">
        <title>Genome-Wide Survey of Gut Fungi (Harpellales) Reveals the First Horizontally Transferred Ubiquitin Gene from a Mosquito Host.</title>
        <authorList>
            <person name="Wang Y."/>
            <person name="White M.M."/>
            <person name="Kvist S."/>
            <person name="Moncalvo J.M."/>
        </authorList>
    </citation>
    <scope>NUCLEOTIDE SEQUENCE [LARGE SCALE GENOMIC DNA]</scope>
    <source>
        <strain evidence="1 2">ALG-7-W6</strain>
    </source>
</reference>
<gene>
    <name evidence="1" type="ORF">AYI68_g8305</name>
</gene>
<dbReference type="EMBL" id="LSSL01007748">
    <property type="protein sequence ID" value="OLY77662.1"/>
    <property type="molecule type" value="Genomic_DNA"/>
</dbReference>
<accession>A0A1R0GL94</accession>
<dbReference type="AlphaFoldDB" id="A0A1R0GL94"/>
<evidence type="ECO:0000313" key="1">
    <source>
        <dbReference type="EMBL" id="OLY77662.1"/>
    </source>
</evidence>
<proteinExistence type="predicted"/>
<keyword evidence="2" id="KW-1185">Reference proteome</keyword>
<comment type="caution">
    <text evidence="1">The sequence shown here is derived from an EMBL/GenBank/DDBJ whole genome shotgun (WGS) entry which is preliminary data.</text>
</comment>